<gene>
    <name evidence="4" type="ORF">COU20_00305</name>
</gene>
<dbReference type="PANTHER" id="PTHR44591">
    <property type="entry name" value="STRESS RESPONSE REGULATOR PROTEIN 1"/>
    <property type="match status" value="1"/>
</dbReference>
<comment type="caution">
    <text evidence="4">The sequence shown here is derived from an EMBL/GenBank/DDBJ whole genome shotgun (WGS) entry which is preliminary data.</text>
</comment>
<dbReference type="InterPro" id="IPR011006">
    <property type="entry name" value="CheY-like_superfamily"/>
</dbReference>
<dbReference type="SUPFAM" id="SSF52172">
    <property type="entry name" value="CheY-like"/>
    <property type="match status" value="1"/>
</dbReference>
<evidence type="ECO:0000256" key="1">
    <source>
        <dbReference type="ARBA" id="ARBA00022553"/>
    </source>
</evidence>
<evidence type="ECO:0000259" key="3">
    <source>
        <dbReference type="PROSITE" id="PS50110"/>
    </source>
</evidence>
<dbReference type="InterPro" id="IPR050595">
    <property type="entry name" value="Bact_response_regulator"/>
</dbReference>
<dbReference type="GO" id="GO:0000160">
    <property type="term" value="P:phosphorelay signal transduction system"/>
    <property type="evidence" value="ECO:0007669"/>
    <property type="project" value="InterPro"/>
</dbReference>
<dbReference type="Gene3D" id="3.40.50.2300">
    <property type="match status" value="1"/>
</dbReference>
<protein>
    <submittedName>
        <fullName evidence="4">Response regulator</fullName>
    </submittedName>
</protein>
<name>A0A2H0U8N1_9BACT</name>
<dbReference type="EMBL" id="PFBM01000005">
    <property type="protein sequence ID" value="PIR82759.1"/>
    <property type="molecule type" value="Genomic_DNA"/>
</dbReference>
<feature type="domain" description="Response regulatory" evidence="3">
    <location>
        <begin position="16"/>
        <end position="133"/>
    </location>
</feature>
<evidence type="ECO:0000313" key="5">
    <source>
        <dbReference type="Proteomes" id="UP000231379"/>
    </source>
</evidence>
<evidence type="ECO:0000256" key="2">
    <source>
        <dbReference type="PROSITE-ProRule" id="PRU00169"/>
    </source>
</evidence>
<dbReference type="AlphaFoldDB" id="A0A2H0U8N1"/>
<evidence type="ECO:0000313" key="4">
    <source>
        <dbReference type="EMBL" id="PIR82759.1"/>
    </source>
</evidence>
<accession>A0A2H0U8N1</accession>
<dbReference type="Proteomes" id="UP000231379">
    <property type="component" value="Unassembled WGS sequence"/>
</dbReference>
<reference evidence="5" key="1">
    <citation type="submission" date="2017-09" db="EMBL/GenBank/DDBJ databases">
        <title>Depth-based differentiation of microbial function through sediment-hosted aquifers and enrichment of novel symbionts in the deep terrestrial subsurface.</title>
        <authorList>
            <person name="Probst A.J."/>
            <person name="Ladd B."/>
            <person name="Jarett J.K."/>
            <person name="Geller-Mcgrath D.E."/>
            <person name="Sieber C.M.K."/>
            <person name="Emerson J.B."/>
            <person name="Anantharaman K."/>
            <person name="Thomas B.C."/>
            <person name="Malmstrom R."/>
            <person name="Stieglmeier M."/>
            <person name="Klingl A."/>
            <person name="Woyke T."/>
            <person name="Ryan C.M."/>
            <person name="Banfield J.F."/>
        </authorList>
    </citation>
    <scope>NUCLEOTIDE SEQUENCE [LARGE SCALE GENOMIC DNA]</scope>
</reference>
<sequence>MSVAGPKKAEQAGRPAVLLLDDDQFLLDMYSQKFSQAGFSVNSCFSVDEALALLRGGEQPDVILFDILMPNKDGFEFLRTLKEEKLAKGARLIALTNQSEEEERKMAEELGADRYVVKASLIPSEVVNMVQEEISKR</sequence>
<proteinExistence type="predicted"/>
<feature type="modified residue" description="4-aspartylphosphate" evidence="2">
    <location>
        <position position="66"/>
    </location>
</feature>
<organism evidence="4 5">
    <name type="scientific">Candidatus Kaiserbacteria bacterium CG10_big_fil_rev_8_21_14_0_10_59_10</name>
    <dbReference type="NCBI Taxonomy" id="1974612"/>
    <lineage>
        <taxon>Bacteria</taxon>
        <taxon>Candidatus Kaiseribacteriota</taxon>
    </lineage>
</organism>
<dbReference type="PANTHER" id="PTHR44591:SF3">
    <property type="entry name" value="RESPONSE REGULATORY DOMAIN-CONTAINING PROTEIN"/>
    <property type="match status" value="1"/>
</dbReference>
<dbReference type="InterPro" id="IPR001789">
    <property type="entry name" value="Sig_transdc_resp-reg_receiver"/>
</dbReference>
<dbReference type="Pfam" id="PF00072">
    <property type="entry name" value="Response_reg"/>
    <property type="match status" value="1"/>
</dbReference>
<dbReference type="SMART" id="SM00448">
    <property type="entry name" value="REC"/>
    <property type="match status" value="1"/>
</dbReference>
<dbReference type="PROSITE" id="PS50110">
    <property type="entry name" value="RESPONSE_REGULATORY"/>
    <property type="match status" value="1"/>
</dbReference>
<keyword evidence="1 2" id="KW-0597">Phosphoprotein</keyword>